<dbReference type="Gene3D" id="1.10.510.10">
    <property type="entry name" value="Transferase(Phosphotransferase) domain 1"/>
    <property type="match status" value="2"/>
</dbReference>
<dbReference type="InterPro" id="IPR000719">
    <property type="entry name" value="Prot_kinase_dom"/>
</dbReference>
<gene>
    <name evidence="2" type="ORF">OKIOD_LOCUS12190</name>
</gene>
<reference evidence="2 3" key="1">
    <citation type="submission" date="2021-04" db="EMBL/GenBank/DDBJ databases">
        <authorList>
            <person name="Bliznina A."/>
        </authorList>
    </citation>
    <scope>NUCLEOTIDE SEQUENCE [LARGE SCALE GENOMIC DNA]</scope>
</reference>
<dbReference type="Proteomes" id="UP001158576">
    <property type="component" value="Chromosome 1"/>
</dbReference>
<dbReference type="InterPro" id="IPR008271">
    <property type="entry name" value="Ser/Thr_kinase_AS"/>
</dbReference>
<dbReference type="SUPFAM" id="SSF56112">
    <property type="entry name" value="Protein kinase-like (PK-like)"/>
    <property type="match status" value="2"/>
</dbReference>
<evidence type="ECO:0000259" key="1">
    <source>
        <dbReference type="PROSITE" id="PS50011"/>
    </source>
</evidence>
<dbReference type="PROSITE" id="PS00108">
    <property type="entry name" value="PROTEIN_KINASE_ST"/>
    <property type="match status" value="1"/>
</dbReference>
<protein>
    <submittedName>
        <fullName evidence="2">Oidioi.mRNA.OKI2018_I69.chr1.g3425.t1.cds</fullName>
    </submittedName>
</protein>
<evidence type="ECO:0000313" key="3">
    <source>
        <dbReference type="Proteomes" id="UP001158576"/>
    </source>
</evidence>
<feature type="domain" description="Protein kinase" evidence="1">
    <location>
        <begin position="275"/>
        <end position="550"/>
    </location>
</feature>
<name>A0ABN7SU41_OIKDI</name>
<sequence>METNLYRIDGQEETLYLPGGYAGLYLVMNQSNREHEFKSRNTDAHTFEELMKVDMENGASASHFRVVASFTFNFDILKSELWDRYTINWKYKIGGYSVLTAPNEFIARVLINICPYSKEEIYEMLLTTDNTMVFLMTQMLKDLSVKEAQEVVSMPTQVALSFPYYATRRYYRSTIFLLDNFPNLELNFCSLFHNSPGLVFKPLIERLLERGLNPFIAPKYGAIDPTFVNWYLYEYAFDAHEDLKDCRLKKEMYFRVDSFTQYKEEIEQLEIYDKLVKKYVTGHGPDGTALTTTYTSWYDIECNESCTVCCNQAIPSMRHFFGQLIKKNKVLGHGGQGSVYECTWHGEKAAAKFIPNRGVHIAKTLQKAPEQLMDPMREKKMKQYFTSQASEFYIGRKIKHPHVLRMLDFFLQHKNGVDEFVIVSELCDATLSQIEFNMSSFMEYFRLLSTRLGDFGMAGIIGGTPLFVAPEVSRKSIPYLSDIYSLGISILFTVFEIQLAFKLYLVPVDNKILQVAKKKIQENELVRFIARMISDDPTKRPSIEEVEDFLGGQKYSEKNSERIITAKDLGINKHLQVIRRDSSDDVKRRADKFKQNPFSNVKIMNSLHHLSSYAELSKTTKAISKRVHDQGDSFKCWAFSTASMLRSSLRETIKALTNFSKEEKTELLAVIDDPSHHKTLRSELMMNVIPTKMNANEDEIQAAMLHHVMQRLSRPTLLQREGIHLLGSLKPIFERIGQVQPVLEIYSHPSEYDEHAAELRQFGIIGDFFDALDYKKTLVCPVNTGLMNVKHAMCLYEFNENDHTFVFKNSSSEVTTITLPLGASEEKLEEQLYQIDIKEETLYLPGGYAGLYLVMNQSNRENEYKSQNTDPHTFEELMKIDLENGASASHFRVVASFTYNFEILRNELWDRYPINWKYKIGGYTIFTATNEFIIRILFGKSPYSNEEIYEMNVSADETMVYLMTKMLEDLSVDEAQEVISMPTQVALSFPYYASRHYYRSTIFLLDNFPNLNLNFCGFFANNAGIIFKPLMRRLLQRGLNPFIAPKHDKVEPSFVNWYLMEYAFEAHEELKDCRLEKDVYFETSSFQQYQKEIEELDIYDELIKKYVTGYASDGTALTTTYNSWYDIKCNPDCAEDCNQSIPSMRHFFGQLIEKKNLLGNGGQGSVYKCSWHGEQAAAKFISNRGIHLQEFLRTKPEKLMNALREKKMRQLFTSQASEFYICREMQHPFVLRMFDFFLQHRNGVDEFVIVSELCDATLNQIEFNMSSFMNYFLQVADAIKSIGEKGLSHGDVKPENILLKRDEAGELSVRLADFGLAGIVGGTPLFMAPEVLKKSIPLFSDIYSLGISILFTVFEIQLAFKLYLIPVDSNVLRTAKLIAHENDLISFISKMIADDPQKRPSIEEIEEFLTIQRVTQSRDRKITAKDLGIKEDLQIIERSISNDVKRRAERFEHCPFSRVNIMNSLNHLTSYEELSKAGYF</sequence>
<dbReference type="EMBL" id="OU015566">
    <property type="protein sequence ID" value="CAG5107644.1"/>
    <property type="molecule type" value="Genomic_DNA"/>
</dbReference>
<evidence type="ECO:0000313" key="2">
    <source>
        <dbReference type="EMBL" id="CAG5107644.1"/>
    </source>
</evidence>
<accession>A0ABN7SU41</accession>
<dbReference type="PROSITE" id="PS50011">
    <property type="entry name" value="PROTEIN_KINASE_DOM"/>
    <property type="match status" value="2"/>
</dbReference>
<dbReference type="Gene3D" id="3.30.200.20">
    <property type="entry name" value="Phosphorylase Kinase, domain 1"/>
    <property type="match status" value="1"/>
</dbReference>
<feature type="domain" description="Protein kinase" evidence="1">
    <location>
        <begin position="1152"/>
        <end position="1409"/>
    </location>
</feature>
<dbReference type="PANTHER" id="PTHR44167:SF24">
    <property type="entry name" value="SERINE_THREONINE-PROTEIN KINASE CHK2"/>
    <property type="match status" value="1"/>
</dbReference>
<dbReference type="PANTHER" id="PTHR44167">
    <property type="entry name" value="OVARIAN-SPECIFIC SERINE/THREONINE-PROTEIN KINASE LOK-RELATED"/>
    <property type="match status" value="1"/>
</dbReference>
<keyword evidence="3" id="KW-1185">Reference proteome</keyword>
<dbReference type="Pfam" id="PF00069">
    <property type="entry name" value="Pkinase"/>
    <property type="match status" value="1"/>
</dbReference>
<dbReference type="SMART" id="SM00220">
    <property type="entry name" value="S_TKc"/>
    <property type="match status" value="2"/>
</dbReference>
<dbReference type="CDD" id="cd00180">
    <property type="entry name" value="PKc"/>
    <property type="match status" value="1"/>
</dbReference>
<dbReference type="InterPro" id="IPR011009">
    <property type="entry name" value="Kinase-like_dom_sf"/>
</dbReference>
<organism evidence="2 3">
    <name type="scientific">Oikopleura dioica</name>
    <name type="common">Tunicate</name>
    <dbReference type="NCBI Taxonomy" id="34765"/>
    <lineage>
        <taxon>Eukaryota</taxon>
        <taxon>Metazoa</taxon>
        <taxon>Chordata</taxon>
        <taxon>Tunicata</taxon>
        <taxon>Appendicularia</taxon>
        <taxon>Copelata</taxon>
        <taxon>Oikopleuridae</taxon>
        <taxon>Oikopleura</taxon>
    </lineage>
</organism>
<proteinExistence type="predicted"/>